<gene>
    <name evidence="2" type="ORF">BGE01nite_41610</name>
</gene>
<dbReference type="Proteomes" id="UP000321577">
    <property type="component" value="Unassembled WGS sequence"/>
</dbReference>
<dbReference type="OrthoDB" id="199000at2"/>
<accession>A0A512MDQ7</accession>
<evidence type="ECO:0000313" key="2">
    <source>
        <dbReference type="EMBL" id="GEP44870.1"/>
    </source>
</evidence>
<keyword evidence="3" id="KW-1185">Reference proteome</keyword>
<name>A0A512MDQ7_9BACT</name>
<reference evidence="2 3" key="1">
    <citation type="submission" date="2019-07" db="EMBL/GenBank/DDBJ databases">
        <title>Whole genome shotgun sequence of Brevifollis gellanilyticus NBRC 108608.</title>
        <authorList>
            <person name="Hosoyama A."/>
            <person name="Uohara A."/>
            <person name="Ohji S."/>
            <person name="Ichikawa N."/>
        </authorList>
    </citation>
    <scope>NUCLEOTIDE SEQUENCE [LARGE SCALE GENOMIC DNA]</scope>
    <source>
        <strain evidence="2 3">NBRC 108608</strain>
    </source>
</reference>
<dbReference type="AlphaFoldDB" id="A0A512MDQ7"/>
<evidence type="ECO:0000256" key="1">
    <source>
        <dbReference type="SAM" id="MobiDB-lite"/>
    </source>
</evidence>
<proteinExistence type="predicted"/>
<dbReference type="RefSeq" id="WP_146853230.1">
    <property type="nucleotide sequence ID" value="NZ_BKAG01000037.1"/>
</dbReference>
<comment type="caution">
    <text evidence="2">The sequence shown here is derived from an EMBL/GenBank/DDBJ whole genome shotgun (WGS) entry which is preliminary data.</text>
</comment>
<sequence>MKVSRLTPLHLLLFGATALMLWLVLHWGWSLGRGGDPAEHELSFAPATGVTPRGESSKRQADTPNQKADRDQMLFALEEFWRRLGPGMPPGEAQKLLEEMTTLLWTGDPTQVGAAIRAFLDSGRDASTGLPFRVGEGSLAMSPSMRVALLDLLERLDFGEAAAYAEVLVGRMENPDEVAVALRTLMHVAEDDPRRQLAITGVDRLLQRGDWKAQPTGGYLEAFDIATETENPVSWKRLLGLTADAEAYEGTQAAAGLAAHTLAVRSPEFRQLIAKRDPSLSISPIIRGQLMARLDPRVPEELEALNTFVRDPAMTQEEAQAFAANFPSQKDLVGFRLVSASSDHVRTMDEAAQIDIQAEVAVRSWDGSSSARFLTPLLSDMQSRIGVHAAQARESL</sequence>
<evidence type="ECO:0000313" key="3">
    <source>
        <dbReference type="Proteomes" id="UP000321577"/>
    </source>
</evidence>
<feature type="region of interest" description="Disordered" evidence="1">
    <location>
        <begin position="47"/>
        <end position="68"/>
    </location>
</feature>
<dbReference type="EMBL" id="BKAG01000037">
    <property type="protein sequence ID" value="GEP44870.1"/>
    <property type="molecule type" value="Genomic_DNA"/>
</dbReference>
<organism evidence="2 3">
    <name type="scientific">Brevifollis gellanilyticus</name>
    <dbReference type="NCBI Taxonomy" id="748831"/>
    <lineage>
        <taxon>Bacteria</taxon>
        <taxon>Pseudomonadati</taxon>
        <taxon>Verrucomicrobiota</taxon>
        <taxon>Verrucomicrobiia</taxon>
        <taxon>Verrucomicrobiales</taxon>
        <taxon>Verrucomicrobiaceae</taxon>
    </lineage>
</organism>
<protein>
    <submittedName>
        <fullName evidence="2">Uncharacterized protein</fullName>
    </submittedName>
</protein>
<feature type="compositionally biased region" description="Basic and acidic residues" evidence="1">
    <location>
        <begin position="55"/>
        <end position="68"/>
    </location>
</feature>